<evidence type="ECO:0000313" key="5">
    <source>
        <dbReference type="Proteomes" id="UP000013232"/>
    </source>
</evidence>
<keyword evidence="2" id="KW-0472">Membrane</keyword>
<feature type="transmembrane region" description="Helical" evidence="2">
    <location>
        <begin position="46"/>
        <end position="66"/>
    </location>
</feature>
<gene>
    <name evidence="4" type="ORF">C666_10190</name>
</gene>
<feature type="domain" description="Chlorhexidine efflux transporter" evidence="3">
    <location>
        <begin position="40"/>
        <end position="103"/>
    </location>
</feature>
<keyword evidence="5" id="KW-1185">Reference proteome</keyword>
<reference evidence="4 5" key="1">
    <citation type="submission" date="2012-09" db="EMBL/GenBank/DDBJ databases">
        <title>Draft Genome Sequences of 6 Strains from Genus Thauera.</title>
        <authorList>
            <person name="Liu B."/>
            <person name="Shapleigh J.P."/>
            <person name="Frostegard A.H."/>
        </authorList>
    </citation>
    <scope>NUCLEOTIDE SEQUENCE [LARGE SCALE GENOMIC DNA]</scope>
    <source>
        <strain evidence="5">47Lol / DSM 12138</strain>
    </source>
</reference>
<accession>N6Z6L0</accession>
<dbReference type="Pfam" id="PF05232">
    <property type="entry name" value="BTP"/>
    <property type="match status" value="2"/>
</dbReference>
<evidence type="ECO:0000256" key="2">
    <source>
        <dbReference type="SAM" id="Phobius"/>
    </source>
</evidence>
<feature type="domain" description="Chlorhexidine efflux transporter" evidence="3">
    <location>
        <begin position="112"/>
        <end position="174"/>
    </location>
</feature>
<organism evidence="4 5">
    <name type="scientific">Thauera linaloolentis (strain DSM 12138 / JCM 21573 / CCUG 41526 / CIP 105981 / IAM 15112 / NBRC 102519 / 47Lol)</name>
    <dbReference type="NCBI Taxonomy" id="1123367"/>
    <lineage>
        <taxon>Bacteria</taxon>
        <taxon>Pseudomonadati</taxon>
        <taxon>Pseudomonadota</taxon>
        <taxon>Betaproteobacteria</taxon>
        <taxon>Rhodocyclales</taxon>
        <taxon>Zoogloeaceae</taxon>
        <taxon>Thauera</taxon>
    </lineage>
</organism>
<name>N6Z6L0_THAL4</name>
<evidence type="ECO:0000259" key="3">
    <source>
        <dbReference type="Pfam" id="PF05232"/>
    </source>
</evidence>
<dbReference type="AlphaFoldDB" id="N6Z6L0"/>
<comment type="caution">
    <text evidence="4">The sequence shown here is derived from an EMBL/GenBank/DDBJ whole genome shotgun (WGS) entry which is preliminary data.</text>
</comment>
<dbReference type="InterPro" id="IPR058208">
    <property type="entry name" value="PACE"/>
</dbReference>
<dbReference type="NCBIfam" id="NF033664">
    <property type="entry name" value="PACE_transport"/>
    <property type="match status" value="1"/>
</dbReference>
<feature type="compositionally biased region" description="Polar residues" evidence="1">
    <location>
        <begin position="26"/>
        <end position="35"/>
    </location>
</feature>
<dbReference type="InterPro" id="IPR007896">
    <property type="entry name" value="BTP_bacteria"/>
</dbReference>
<feature type="transmembrane region" description="Helical" evidence="2">
    <location>
        <begin position="72"/>
        <end position="93"/>
    </location>
</feature>
<dbReference type="EMBL" id="AMXE01000033">
    <property type="protein sequence ID" value="ENO87809.1"/>
    <property type="molecule type" value="Genomic_DNA"/>
</dbReference>
<keyword evidence="2" id="KW-1133">Transmembrane helix</keyword>
<dbReference type="STRING" id="1123367.GCA_000621305_01303"/>
<protein>
    <submittedName>
        <fullName evidence="4">Transmembrane pair domain-containing protein</fullName>
    </submittedName>
</protein>
<keyword evidence="2 4" id="KW-0812">Transmembrane</keyword>
<dbReference type="Proteomes" id="UP000013232">
    <property type="component" value="Unassembled WGS sequence"/>
</dbReference>
<evidence type="ECO:0000313" key="4">
    <source>
        <dbReference type="EMBL" id="ENO87809.1"/>
    </source>
</evidence>
<dbReference type="eggNOG" id="COG4125">
    <property type="taxonomic scope" value="Bacteria"/>
</dbReference>
<proteinExistence type="predicted"/>
<evidence type="ECO:0000256" key="1">
    <source>
        <dbReference type="SAM" id="MobiDB-lite"/>
    </source>
</evidence>
<feature type="transmembrane region" description="Helical" evidence="2">
    <location>
        <begin position="114"/>
        <end position="138"/>
    </location>
</feature>
<feature type="transmembrane region" description="Helical" evidence="2">
    <location>
        <begin position="144"/>
        <end position="164"/>
    </location>
</feature>
<feature type="compositionally biased region" description="Basic and acidic residues" evidence="1">
    <location>
        <begin position="13"/>
        <end position="24"/>
    </location>
</feature>
<feature type="region of interest" description="Disordered" evidence="1">
    <location>
        <begin position="1"/>
        <end position="36"/>
    </location>
</feature>
<sequence length="194" mass="21091">MRDAATVGLPREAGADGHPSEGRFSHSLQDSTVSSKPKLRTLGDRLRQITLFEIGGLLLVTPPFAWGSGVPLAESLGLLALLALIAAIWNGCYNTSFDWLEGRLTGRTADRRPFRLRCIHAVGFELGLFSMTLPVIVWWTGMGWIEAAVADIFLAITYTVYALLFNMGYDRLFPIPVTPDGGEAAGHDSVTRDG</sequence>